<name>A0AA35XM54_GEOBA</name>
<evidence type="ECO:0000256" key="1">
    <source>
        <dbReference type="SAM" id="MobiDB-lite"/>
    </source>
</evidence>
<dbReference type="AlphaFoldDB" id="A0AA35XM54"/>
<keyword evidence="3" id="KW-1185">Reference proteome</keyword>
<feature type="compositionally biased region" description="Basic and acidic residues" evidence="1">
    <location>
        <begin position="79"/>
        <end position="89"/>
    </location>
</feature>
<evidence type="ECO:0000313" key="3">
    <source>
        <dbReference type="Proteomes" id="UP001174909"/>
    </source>
</evidence>
<comment type="caution">
    <text evidence="2">The sequence shown here is derived from an EMBL/GenBank/DDBJ whole genome shotgun (WGS) entry which is preliminary data.</text>
</comment>
<accession>A0AA35XM54</accession>
<feature type="region of interest" description="Disordered" evidence="1">
    <location>
        <begin position="75"/>
        <end position="110"/>
    </location>
</feature>
<reference evidence="2" key="1">
    <citation type="submission" date="2023-03" db="EMBL/GenBank/DDBJ databases">
        <authorList>
            <person name="Steffen K."/>
            <person name="Cardenas P."/>
        </authorList>
    </citation>
    <scope>NUCLEOTIDE SEQUENCE</scope>
</reference>
<gene>
    <name evidence="2" type="ORF">GBAR_LOCUS30835</name>
</gene>
<feature type="compositionally biased region" description="Polar residues" evidence="1">
    <location>
        <begin position="136"/>
        <end position="146"/>
    </location>
</feature>
<feature type="region of interest" description="Disordered" evidence="1">
    <location>
        <begin position="136"/>
        <end position="170"/>
    </location>
</feature>
<organism evidence="2 3">
    <name type="scientific">Geodia barretti</name>
    <name type="common">Barrett's horny sponge</name>
    <dbReference type="NCBI Taxonomy" id="519541"/>
    <lineage>
        <taxon>Eukaryota</taxon>
        <taxon>Metazoa</taxon>
        <taxon>Porifera</taxon>
        <taxon>Demospongiae</taxon>
        <taxon>Heteroscleromorpha</taxon>
        <taxon>Tetractinellida</taxon>
        <taxon>Astrophorina</taxon>
        <taxon>Geodiidae</taxon>
        <taxon>Geodia</taxon>
    </lineage>
</organism>
<dbReference type="Proteomes" id="UP001174909">
    <property type="component" value="Unassembled WGS sequence"/>
</dbReference>
<evidence type="ECO:0000313" key="2">
    <source>
        <dbReference type="EMBL" id="CAI8056592.1"/>
    </source>
</evidence>
<protein>
    <submittedName>
        <fullName evidence="2">Uncharacterized protein</fullName>
    </submittedName>
</protein>
<dbReference type="EMBL" id="CASHTH010004372">
    <property type="protein sequence ID" value="CAI8056592.1"/>
    <property type="molecule type" value="Genomic_DNA"/>
</dbReference>
<proteinExistence type="predicted"/>
<sequence>MAVSVEEVRRLDGGSPPAKDVTARLVAKAAAVFGLPNLVLASAGPSRRRGSEDQESILWECESRCSCTPIACISASSDRGTERGGEGKVPKTPAVLDYPATTTAGNDESAEEDRLAAVEDNCWRFLSTDNNLSYTEMKSQAQSQEASIVDSRASSKESRNLAKHAERRNT</sequence>
<feature type="compositionally biased region" description="Basic and acidic residues" evidence="1">
    <location>
        <begin position="153"/>
        <end position="170"/>
    </location>
</feature>